<accession>A0A7U3YPP1</accession>
<sequence length="325" mass="35995">MMRPYSEQGTYGCIDYINEKEKMNMHIQRLVQQMMAVAVAALVAVCFQAATAKAMEHGKKKEDKIAILLVTFGTSVEKAQASFTNIEKRVKAAFPGTEVRWAYTSNIIRKKLAKEEGKQIDSPEMALARLMDEGYTKVAVQSLHMIPGAEFHEINANARLFGQMVGGIEQVKVSLPLLISDETMEQALKIITTKVVPKERKAGEAVVFMGHGTHHPTDAMYSALMYKAQQMDANLYVGTVEGHPTFEEIRDMLMAKKIKKAYLIPFMTVAGDHAMNDMAGDEPDSWKSQLAKAGIESVPVMKGLGEVDAIVDMWIAQLKVAMAHL</sequence>
<dbReference type="EMBL" id="CP002364">
    <property type="protein sequence ID" value="ADW19250.1"/>
    <property type="molecule type" value="Genomic_DNA"/>
</dbReference>
<feature type="binding site" evidence="2">
    <location>
        <position position="273"/>
    </location>
    <ligand>
        <name>Co(2+)</name>
        <dbReference type="ChEBI" id="CHEBI:48828"/>
    </ligand>
</feature>
<evidence type="ECO:0000313" key="4">
    <source>
        <dbReference type="Proteomes" id="UP000006365"/>
    </source>
</evidence>
<dbReference type="SUPFAM" id="SSF53800">
    <property type="entry name" value="Chelatase"/>
    <property type="match status" value="1"/>
</dbReference>
<gene>
    <name evidence="3" type="ordered locus">Despr_3117</name>
</gene>
<keyword evidence="2" id="KW-0479">Metal-binding</keyword>
<organism evidence="3 4">
    <name type="scientific">Desulfobulbus propionicus (strain ATCC 33891 / DSM 2032 / VKM B-1956 / 1pr3)</name>
    <dbReference type="NCBI Taxonomy" id="577650"/>
    <lineage>
        <taxon>Bacteria</taxon>
        <taxon>Pseudomonadati</taxon>
        <taxon>Thermodesulfobacteriota</taxon>
        <taxon>Desulfobulbia</taxon>
        <taxon>Desulfobulbales</taxon>
        <taxon>Desulfobulbaceae</taxon>
        <taxon>Desulfobulbus</taxon>
    </lineage>
</organism>
<dbReference type="CDD" id="cd03412">
    <property type="entry name" value="CbiK_N"/>
    <property type="match status" value="1"/>
</dbReference>
<reference evidence="3 4" key="1">
    <citation type="journal article" date="2011" name="Stand. Genomic Sci.">
        <title>Complete genome sequence of Desulfobulbus propionicus type strain (1pr3).</title>
        <authorList>
            <person name="Pagani I."/>
            <person name="Lapidus A."/>
            <person name="Nolan M."/>
            <person name="Lucas S."/>
            <person name="Hammon N."/>
            <person name="Deshpande S."/>
            <person name="Cheng J.F."/>
            <person name="Chertkov O."/>
            <person name="Davenport K."/>
            <person name="Tapia R."/>
            <person name="Han C."/>
            <person name="Goodwin L."/>
            <person name="Pitluck S."/>
            <person name="Liolios K."/>
            <person name="Mavromatis K."/>
            <person name="Ivanova N."/>
            <person name="Mikhailova N."/>
            <person name="Pati A."/>
            <person name="Chen A."/>
            <person name="Palaniappan K."/>
            <person name="Land M."/>
            <person name="Hauser L."/>
            <person name="Chang Y.J."/>
            <person name="Jeffries C.D."/>
            <person name="Detter J.C."/>
            <person name="Brambilla E."/>
            <person name="Kannan K.P."/>
            <person name="Djao O.D."/>
            <person name="Rohde M."/>
            <person name="Pukall R."/>
            <person name="Spring S."/>
            <person name="Goker M."/>
            <person name="Sikorski J."/>
            <person name="Woyke T."/>
            <person name="Bristow J."/>
            <person name="Eisen J.A."/>
            <person name="Markowitz V."/>
            <person name="Hugenholtz P."/>
            <person name="Kyrpides N.C."/>
            <person name="Klenk H.P."/>
        </authorList>
    </citation>
    <scope>NUCLEOTIDE SEQUENCE [LARGE SCALE GENOMIC DNA]</scope>
    <source>
        <strain evidence="4">ATCC 33891 / DSM 2032 / 1pr3</strain>
    </source>
</reference>
<dbReference type="Proteomes" id="UP000006365">
    <property type="component" value="Chromosome"/>
</dbReference>
<keyword evidence="3" id="KW-0456">Lyase</keyword>
<evidence type="ECO:0000256" key="2">
    <source>
        <dbReference type="PIRSR" id="PIRSR033579-3"/>
    </source>
</evidence>
<dbReference type="InterPro" id="IPR010388">
    <property type="entry name" value="Anaerobic_Co-chelatase"/>
</dbReference>
<dbReference type="GO" id="GO:0019251">
    <property type="term" value="P:anaerobic cobalamin biosynthetic process"/>
    <property type="evidence" value="ECO:0007669"/>
    <property type="project" value="InterPro"/>
</dbReference>
<feature type="active site" description="Proton acceptor" evidence="1">
    <location>
        <position position="211"/>
    </location>
</feature>
<dbReference type="GO" id="GO:0016852">
    <property type="term" value="F:sirohydrochlorin cobaltochelatase activity"/>
    <property type="evidence" value="ECO:0007669"/>
    <property type="project" value="UniProtKB-EC"/>
</dbReference>
<keyword evidence="4" id="KW-1185">Reference proteome</keyword>
<dbReference type="Pfam" id="PF06180">
    <property type="entry name" value="CbiK"/>
    <property type="match status" value="1"/>
</dbReference>
<feature type="binding site" evidence="2">
    <location>
        <position position="241"/>
    </location>
    <ligand>
        <name>Co(2+)</name>
        <dbReference type="ChEBI" id="CHEBI:48828"/>
    </ligand>
</feature>
<proteinExistence type="predicted"/>
<evidence type="ECO:0000256" key="1">
    <source>
        <dbReference type="PIRSR" id="PIRSR033579-1"/>
    </source>
</evidence>
<dbReference type="AlphaFoldDB" id="A0A7U3YPP1"/>
<dbReference type="EC" id="4.99.1.3" evidence="3"/>
<feature type="binding site" evidence="2">
    <location>
        <position position="211"/>
    </location>
    <ligand>
        <name>Co(2+)</name>
        <dbReference type="ChEBI" id="CHEBI:48828"/>
    </ligand>
</feature>
<protein>
    <submittedName>
        <fullName evidence="3">Sirohydrochlorin cobaltochelatase</fullName>
        <ecNumber evidence="3">4.99.1.3</ecNumber>
    </submittedName>
</protein>
<name>A0A7U3YPP1_DESPD</name>
<evidence type="ECO:0000313" key="3">
    <source>
        <dbReference type="EMBL" id="ADW19250.1"/>
    </source>
</evidence>
<dbReference type="GO" id="GO:0046872">
    <property type="term" value="F:metal ion binding"/>
    <property type="evidence" value="ECO:0007669"/>
    <property type="project" value="UniProtKB-KW"/>
</dbReference>
<dbReference type="Gene3D" id="3.40.50.1400">
    <property type="match status" value="2"/>
</dbReference>
<dbReference type="PIRSF" id="PIRSF033579">
    <property type="entry name" value="Anaer_Co_chel"/>
    <property type="match status" value="1"/>
</dbReference>
<dbReference type="CDD" id="cd03413">
    <property type="entry name" value="CbiK_C"/>
    <property type="match status" value="1"/>
</dbReference>
<keyword evidence="2" id="KW-0170">Cobalt</keyword>
<dbReference type="KEGG" id="dpr:Despr_3117"/>